<evidence type="ECO:0000313" key="8">
    <source>
        <dbReference type="Proteomes" id="UP000311919"/>
    </source>
</evidence>
<feature type="compositionally biased region" description="Basic residues" evidence="6">
    <location>
        <begin position="243"/>
        <end position="268"/>
    </location>
</feature>
<keyword evidence="8" id="KW-1185">Reference proteome</keyword>
<organism evidence="7 8">
    <name type="scientific">Schistosoma japonicum</name>
    <name type="common">Blood fluke</name>
    <dbReference type="NCBI Taxonomy" id="6182"/>
    <lineage>
        <taxon>Eukaryota</taxon>
        <taxon>Metazoa</taxon>
        <taxon>Spiralia</taxon>
        <taxon>Lophotrochozoa</taxon>
        <taxon>Platyhelminthes</taxon>
        <taxon>Trematoda</taxon>
        <taxon>Digenea</taxon>
        <taxon>Strigeidida</taxon>
        <taxon>Schistosomatoidea</taxon>
        <taxon>Schistosomatidae</taxon>
        <taxon>Schistosoma</taxon>
    </lineage>
</organism>
<evidence type="ECO:0000313" key="7">
    <source>
        <dbReference type="EMBL" id="TNN20349.1"/>
    </source>
</evidence>
<sequence>MSYRSQLAEVDLGNLLVEDKCPLNYFNGDVTTLGDDHYRSISLDCTHHFFKLFFELPTEMNDYVAVSVLPKPTFRLPREKKIPSSKELTKWDKFARLKGIQNRKKSRKVWDPVSESWKPRWGKDRVDDVKDKWVLEVPDNADPYEDQFAKLSQAKKERRAKNELQRLRNIARTVKAGQAPPIGVLTESQSSKAELSRALSIAQNSDASMGRFSTPLDSRKLSKNVEKQSKKRIPLSQFVQNTKKSKQNKILARKPKKKNRMNRKSVNK</sequence>
<evidence type="ECO:0000256" key="3">
    <source>
        <dbReference type="ARBA" id="ARBA00022517"/>
    </source>
</evidence>
<evidence type="ECO:0000256" key="2">
    <source>
        <dbReference type="ARBA" id="ARBA00010077"/>
    </source>
</evidence>
<dbReference type="STRING" id="6182.A0A4Z2DV87"/>
<protein>
    <recommendedName>
        <fullName evidence="5">Ribosome biogenesis regulatory protein</fullName>
    </recommendedName>
</protein>
<dbReference type="GO" id="GO:0005634">
    <property type="term" value="C:nucleus"/>
    <property type="evidence" value="ECO:0007669"/>
    <property type="project" value="UniProtKB-SubCell"/>
</dbReference>
<proteinExistence type="inferred from homology"/>
<dbReference type="OrthoDB" id="28455at2759"/>
<evidence type="ECO:0000256" key="6">
    <source>
        <dbReference type="SAM" id="MobiDB-lite"/>
    </source>
</evidence>
<reference evidence="7 8" key="1">
    <citation type="submission" date="2019-03" db="EMBL/GenBank/DDBJ databases">
        <title>An improved genome assembly of the fluke Schistosoma japonicum.</title>
        <authorList>
            <person name="Hu W."/>
            <person name="Luo F."/>
            <person name="Yin M."/>
            <person name="Mo X."/>
            <person name="Sun C."/>
            <person name="Wu Q."/>
            <person name="Zhu B."/>
            <person name="Xiang M."/>
            <person name="Wang J."/>
            <person name="Wang Y."/>
            <person name="Zhang T."/>
            <person name="Xu B."/>
            <person name="Zheng H."/>
            <person name="Feng Z."/>
        </authorList>
    </citation>
    <scope>NUCLEOTIDE SEQUENCE [LARGE SCALE GENOMIC DNA]</scope>
    <source>
        <strain evidence="7">HuSjv2</strain>
        <tissue evidence="7">Worms</tissue>
    </source>
</reference>
<comment type="similarity">
    <text evidence="2 5">Belongs to the RRS1 family.</text>
</comment>
<name>A0A4Z2DV87_SCHJA</name>
<evidence type="ECO:0000256" key="1">
    <source>
        <dbReference type="ARBA" id="ARBA00004123"/>
    </source>
</evidence>
<evidence type="ECO:0000256" key="5">
    <source>
        <dbReference type="RuleBase" id="RU364132"/>
    </source>
</evidence>
<keyword evidence="4 5" id="KW-0539">Nucleus</keyword>
<comment type="subcellular location">
    <subcellularLocation>
        <location evidence="1 5">Nucleus</location>
    </subcellularLocation>
</comment>
<keyword evidence="3 5" id="KW-0690">Ribosome biogenesis</keyword>
<dbReference type="InterPro" id="IPR007023">
    <property type="entry name" value="Ribosom_reg"/>
</dbReference>
<dbReference type="GO" id="GO:0042254">
    <property type="term" value="P:ribosome biogenesis"/>
    <property type="evidence" value="ECO:0007669"/>
    <property type="project" value="UniProtKB-KW"/>
</dbReference>
<gene>
    <name evidence="7" type="ORF">EWB00_004188</name>
</gene>
<dbReference type="Pfam" id="PF04939">
    <property type="entry name" value="RRS1"/>
    <property type="match status" value="1"/>
</dbReference>
<comment type="function">
    <text evidence="5">Involved in ribosomal large subunit assembly.</text>
</comment>
<dbReference type="EMBL" id="SKCS01000028">
    <property type="protein sequence ID" value="TNN20349.1"/>
    <property type="molecule type" value="Genomic_DNA"/>
</dbReference>
<accession>A0A4Z2DV87</accession>
<feature type="region of interest" description="Disordered" evidence="6">
    <location>
        <begin position="206"/>
        <end position="268"/>
    </location>
</feature>
<dbReference type="AlphaFoldDB" id="A0A4Z2DV87"/>
<comment type="caution">
    <text evidence="7">The sequence shown here is derived from an EMBL/GenBank/DDBJ whole genome shotgun (WGS) entry which is preliminary data.</text>
</comment>
<feature type="compositionally biased region" description="Basic and acidic residues" evidence="6">
    <location>
        <begin position="217"/>
        <end position="228"/>
    </location>
</feature>
<dbReference type="Proteomes" id="UP000311919">
    <property type="component" value="Unassembled WGS sequence"/>
</dbReference>
<evidence type="ECO:0000256" key="4">
    <source>
        <dbReference type="ARBA" id="ARBA00023242"/>
    </source>
</evidence>